<dbReference type="OrthoDB" id="14717at2759"/>
<feature type="binding site" evidence="3">
    <location>
        <begin position="130"/>
        <end position="133"/>
    </location>
    <ligand>
        <name>GTP</name>
        <dbReference type="ChEBI" id="CHEBI:37565"/>
    </ligand>
</feature>
<dbReference type="PANTHER" id="PTHR46090:SF4">
    <property type="entry name" value="ADP RIBOSYLATION FACTOR LIKE GTPASE 13A"/>
    <property type="match status" value="1"/>
</dbReference>
<evidence type="ECO:0000256" key="3">
    <source>
        <dbReference type="PIRSR" id="PIRSR606689-1"/>
    </source>
</evidence>
<dbReference type="GO" id="GO:0097730">
    <property type="term" value="C:non-motile cilium"/>
    <property type="evidence" value="ECO:0007669"/>
    <property type="project" value="TreeGrafter"/>
</dbReference>
<evidence type="ECO:0000256" key="6">
    <source>
        <dbReference type="SAM" id="SignalP"/>
    </source>
</evidence>
<evidence type="ECO:0000256" key="1">
    <source>
        <dbReference type="ARBA" id="ARBA00022741"/>
    </source>
</evidence>
<dbReference type="GO" id="GO:0005525">
    <property type="term" value="F:GTP binding"/>
    <property type="evidence" value="ECO:0007669"/>
    <property type="project" value="UniProtKB-KW"/>
</dbReference>
<dbReference type="InterPro" id="IPR006689">
    <property type="entry name" value="Small_GTPase_ARF/SAR"/>
</dbReference>
<feature type="signal peptide" evidence="6">
    <location>
        <begin position="1"/>
        <end position="16"/>
    </location>
</feature>
<keyword evidence="8" id="KW-1185">Reference proteome</keyword>
<feature type="binding site" evidence="3">
    <location>
        <position position="74"/>
    </location>
    <ligand>
        <name>GTP</name>
        <dbReference type="ChEBI" id="CHEBI:37565"/>
    </ligand>
</feature>
<evidence type="ECO:0000313" key="8">
    <source>
        <dbReference type="Proteomes" id="UP000796761"/>
    </source>
</evidence>
<keyword evidence="1 3" id="KW-0547">Nucleotide-binding</keyword>
<keyword evidence="4" id="KW-0479">Metal-binding</keyword>
<keyword evidence="2 3" id="KW-0342">GTP-binding</keyword>
<dbReference type="GO" id="GO:1905515">
    <property type="term" value="P:non-motile cilium assembly"/>
    <property type="evidence" value="ECO:0007669"/>
    <property type="project" value="TreeGrafter"/>
</dbReference>
<dbReference type="GO" id="GO:0097500">
    <property type="term" value="P:receptor localization to non-motile cilium"/>
    <property type="evidence" value="ECO:0007669"/>
    <property type="project" value="TreeGrafter"/>
</dbReference>
<feature type="binding site" evidence="3">
    <location>
        <begin position="28"/>
        <end position="35"/>
    </location>
    <ligand>
        <name>GTP</name>
        <dbReference type="ChEBI" id="CHEBI:37565"/>
    </ligand>
</feature>
<dbReference type="InterPro" id="IPR027417">
    <property type="entry name" value="P-loop_NTPase"/>
</dbReference>
<dbReference type="PRINTS" id="PR00328">
    <property type="entry name" value="SAR1GTPBP"/>
</dbReference>
<dbReference type="GO" id="GO:0060170">
    <property type="term" value="C:ciliary membrane"/>
    <property type="evidence" value="ECO:0007669"/>
    <property type="project" value="TreeGrafter"/>
</dbReference>
<accession>A0A8K1DB66</accession>
<dbReference type="SUPFAM" id="SSF52540">
    <property type="entry name" value="P-loop containing nucleoside triphosphate hydrolases"/>
    <property type="match status" value="1"/>
</dbReference>
<dbReference type="SMART" id="SM00177">
    <property type="entry name" value="ARF"/>
    <property type="match status" value="1"/>
</dbReference>
<feature type="compositionally biased region" description="Basic residues" evidence="5">
    <location>
        <begin position="168"/>
        <end position="182"/>
    </location>
</feature>
<dbReference type="PROSITE" id="PS51417">
    <property type="entry name" value="ARF"/>
    <property type="match status" value="1"/>
</dbReference>
<gene>
    <name evidence="7" type="ORF">HGM15179_018690</name>
</gene>
<feature type="binding site" evidence="4">
    <location>
        <position position="35"/>
    </location>
    <ligand>
        <name>Mg(2+)</name>
        <dbReference type="ChEBI" id="CHEBI:18420"/>
    </ligand>
</feature>
<evidence type="ECO:0000256" key="5">
    <source>
        <dbReference type="SAM" id="MobiDB-lite"/>
    </source>
</evidence>
<dbReference type="Proteomes" id="UP000796761">
    <property type="component" value="Unassembled WGS sequence"/>
</dbReference>
<feature type="region of interest" description="Disordered" evidence="5">
    <location>
        <begin position="162"/>
        <end position="198"/>
    </location>
</feature>
<comment type="caution">
    <text evidence="7">The sequence shown here is derived from an EMBL/GenBank/DDBJ whole genome shotgun (WGS) entry which is preliminary data.</text>
</comment>
<proteinExistence type="predicted"/>
<sequence length="328" mass="35995">MFHLFSHCWLWLQAIQEPIRKLTLLVMGLDNAGKTSIIMDIERALAGEVLPDAQPGQTRLRLDRFEVTLMELCGGQRSRSAWRSHYSEAHGLLFVLDSADLARMEEARKVLSRVLSHPDVSGKPVLLLANKQDAAAALLPCELIERLCLERLVNENRSPCRIEESTKGPRRRKRKAKMKKKGLGQPSPAEEPAGLGVEGDSCAGAAGGLLLPNRVEQEEPIPMGMATPHPGEVKEKMVSASPWHSSAILAHCDVPVDHDRALPVSPECCDCSSPKHELPFPDGDGPGMVVRGTGLPQKWVALISQCLFPGPLARREEQQANGQFMPLQ</sequence>
<evidence type="ECO:0000256" key="4">
    <source>
        <dbReference type="PIRSR" id="PIRSR606689-2"/>
    </source>
</evidence>
<dbReference type="AlphaFoldDB" id="A0A8K1DB66"/>
<keyword evidence="6" id="KW-0732">Signal</keyword>
<keyword evidence="4" id="KW-0460">Magnesium</keyword>
<protein>
    <submittedName>
        <fullName evidence="7">Uncharacterized protein</fullName>
    </submittedName>
</protein>
<reference evidence="7" key="1">
    <citation type="submission" date="2019-04" db="EMBL/GenBank/DDBJ databases">
        <title>Genome assembly of Zosterops borbonicus 15179.</title>
        <authorList>
            <person name="Leroy T."/>
            <person name="Anselmetti Y."/>
            <person name="Tilak M.-K."/>
            <person name="Nabholz B."/>
        </authorList>
    </citation>
    <scope>NUCLEOTIDE SEQUENCE</scope>
    <source>
        <strain evidence="7">HGM_15179</strain>
        <tissue evidence="7">Muscle</tissue>
    </source>
</reference>
<dbReference type="SMART" id="SM00178">
    <property type="entry name" value="SAR"/>
    <property type="match status" value="1"/>
</dbReference>
<dbReference type="GO" id="GO:0046872">
    <property type="term" value="F:metal ion binding"/>
    <property type="evidence" value="ECO:0007669"/>
    <property type="project" value="UniProtKB-KW"/>
</dbReference>
<evidence type="ECO:0000313" key="7">
    <source>
        <dbReference type="EMBL" id="TRZ08417.1"/>
    </source>
</evidence>
<name>A0A8K1DB66_9PASS</name>
<dbReference type="Pfam" id="PF00025">
    <property type="entry name" value="Arf"/>
    <property type="match status" value="1"/>
</dbReference>
<dbReference type="PANTHER" id="PTHR46090">
    <property type="entry name" value="ADP-RIBOSYLATION FACTOR-LIKE PROTEIN 13B"/>
    <property type="match status" value="1"/>
</dbReference>
<dbReference type="GO" id="GO:0003924">
    <property type="term" value="F:GTPase activity"/>
    <property type="evidence" value="ECO:0007669"/>
    <property type="project" value="InterPro"/>
</dbReference>
<organism evidence="7 8">
    <name type="scientific">Zosterops borbonicus</name>
    <dbReference type="NCBI Taxonomy" id="364589"/>
    <lineage>
        <taxon>Eukaryota</taxon>
        <taxon>Metazoa</taxon>
        <taxon>Chordata</taxon>
        <taxon>Craniata</taxon>
        <taxon>Vertebrata</taxon>
        <taxon>Euteleostomi</taxon>
        <taxon>Archelosauria</taxon>
        <taxon>Archosauria</taxon>
        <taxon>Dinosauria</taxon>
        <taxon>Saurischia</taxon>
        <taxon>Theropoda</taxon>
        <taxon>Coelurosauria</taxon>
        <taxon>Aves</taxon>
        <taxon>Neognathae</taxon>
        <taxon>Neoaves</taxon>
        <taxon>Telluraves</taxon>
        <taxon>Australaves</taxon>
        <taxon>Passeriformes</taxon>
        <taxon>Sylvioidea</taxon>
        <taxon>Zosteropidae</taxon>
        <taxon>Zosterops</taxon>
    </lineage>
</organism>
<dbReference type="InterPro" id="IPR051995">
    <property type="entry name" value="Ciliary_GTPase"/>
</dbReference>
<dbReference type="EMBL" id="SWJQ01001361">
    <property type="protein sequence ID" value="TRZ08417.1"/>
    <property type="molecule type" value="Genomic_DNA"/>
</dbReference>
<evidence type="ECO:0000256" key="2">
    <source>
        <dbReference type="ARBA" id="ARBA00023134"/>
    </source>
</evidence>
<feature type="chain" id="PRO_5035425474" evidence="6">
    <location>
        <begin position="17"/>
        <end position="328"/>
    </location>
</feature>
<dbReference type="Gene3D" id="3.40.50.300">
    <property type="entry name" value="P-loop containing nucleotide triphosphate hydrolases"/>
    <property type="match status" value="1"/>
</dbReference>